<evidence type="ECO:0000313" key="1">
    <source>
        <dbReference type="EMBL" id="KAJ1670522.1"/>
    </source>
</evidence>
<evidence type="ECO:0000313" key="2">
    <source>
        <dbReference type="Proteomes" id="UP001145114"/>
    </source>
</evidence>
<proteinExistence type="predicted"/>
<name>A0ACC1H9K7_9FUNG</name>
<feature type="non-terminal residue" evidence="1">
    <location>
        <position position="79"/>
    </location>
</feature>
<organism evidence="1 2">
    <name type="scientific">Spiromyces aspiralis</name>
    <dbReference type="NCBI Taxonomy" id="68401"/>
    <lineage>
        <taxon>Eukaryota</taxon>
        <taxon>Fungi</taxon>
        <taxon>Fungi incertae sedis</taxon>
        <taxon>Zoopagomycota</taxon>
        <taxon>Kickxellomycotina</taxon>
        <taxon>Kickxellomycetes</taxon>
        <taxon>Kickxellales</taxon>
        <taxon>Kickxellaceae</taxon>
        <taxon>Spiromyces</taxon>
    </lineage>
</organism>
<sequence length="79" mass="9151">MNSFNPNAAQGNWKLHFSKQQREEIIRQILSQVRLLLPTPQYATLEFTLKSRDEDILQLAQSPEHYKALIETLAKSVLT</sequence>
<gene>
    <name evidence="1" type="ORF">EV182_008150</name>
</gene>
<dbReference type="EMBL" id="JAMZIH010009213">
    <property type="protein sequence ID" value="KAJ1670522.1"/>
    <property type="molecule type" value="Genomic_DNA"/>
</dbReference>
<reference evidence="1" key="1">
    <citation type="submission" date="2022-06" db="EMBL/GenBank/DDBJ databases">
        <title>Phylogenomic reconstructions and comparative analyses of Kickxellomycotina fungi.</title>
        <authorList>
            <person name="Reynolds N.K."/>
            <person name="Stajich J.E."/>
            <person name="Barry K."/>
            <person name="Grigoriev I.V."/>
            <person name="Crous P."/>
            <person name="Smith M.E."/>
        </authorList>
    </citation>
    <scope>NUCLEOTIDE SEQUENCE</scope>
    <source>
        <strain evidence="1">RSA 2271</strain>
    </source>
</reference>
<comment type="caution">
    <text evidence="1">The sequence shown here is derived from an EMBL/GenBank/DDBJ whole genome shotgun (WGS) entry which is preliminary data.</text>
</comment>
<protein>
    <submittedName>
        <fullName evidence="1">Uncharacterized protein</fullName>
    </submittedName>
</protein>
<keyword evidence="2" id="KW-1185">Reference proteome</keyword>
<dbReference type="Proteomes" id="UP001145114">
    <property type="component" value="Unassembled WGS sequence"/>
</dbReference>
<accession>A0ACC1H9K7</accession>